<evidence type="ECO:0000256" key="7">
    <source>
        <dbReference type="ARBA" id="ARBA00022777"/>
    </source>
</evidence>
<dbReference type="InterPro" id="IPR024171">
    <property type="entry name" value="SRK-like_kinase"/>
</dbReference>
<dbReference type="PIRSF" id="PIRSF000641">
    <property type="entry name" value="SRK"/>
    <property type="match status" value="1"/>
</dbReference>
<dbReference type="Gene3D" id="1.10.510.10">
    <property type="entry name" value="Transferase(Phosphotransferase) domain 1"/>
    <property type="match status" value="1"/>
</dbReference>
<dbReference type="PANTHER" id="PTHR27002:SF1082">
    <property type="entry name" value="OS06G0693000 PROTEIN"/>
    <property type="match status" value="1"/>
</dbReference>
<sequence>MSESRFRRSSFQRRLIDHPAHCSLPITMYKFPLIVVMYLCLKFVAATTNITATRFLADPETLTSTDATFRLGFFSTVNETKRYAGIWYNNSDSGSNKLEVVWVANRDNPLNDGTGVLRVSEDGHLQLLDGRNEIFWSSDFSTGGGTVAQLLDTGNLVLIANESGMIIWQSFEHPTDSWLPLVRFTVKRDTNENPMLRSWKSDLDPSSGQFRFGIVPRTLPEFFTLDGNKPYWRSGPWNGYLYIGIPFMNSEVSTGFNIIDDHDGSLYVDYSVLNRSLLERYIVNFDGQVIQKYFDDKNMRWEVKWKSIRSECDIYGKCGSFGFCDPTGSPVCSCLTGFEPRNFAEWKNSNWTSGCVRKNELHCDGTDGKQDVFLGLKRVKVPDYSNWISSNDEYGCRNICFGNCSCLAYAYYSGIGCMIWNGSLIDMQQFSADGADLFIRLAHSELFGGSSKRKVIIGLVTVMSSAVFVACMYVLWRWMNRQRGERSTGKKTLSRQHDSKKIIAGVNHSGFSDLPMFNFDSLKIATNNFFEGNKLGQGGFGPVYKGELEDGQQIAVKRLSTTSGQGIEEFMNEVVVISKLQHKNLVRLLGCCVEGDEKLLVYEYMPNKSLDSFLFDSGHKDRLDWEKRLNIIKGICRGLMYLHRDSRLRIIHRDLKASNILLDEELNPKICDFGMARIFHPKQDHAKTLRVAGTYGYMSPEYAMEGRFFEKSDVYSLGVLLLEIVSGRKNNSFLHNDSLSLLPYAWKLWNENDLLSFVDPTLCDPCYEEQILRCIHLGLLCVQELSDDRPSISTLIHLLDNSAVILQNPKQPGFTRTRTYPADDFAHDGQECSVNRVTLTAVSSR</sequence>
<feature type="domain" description="Bulb-type lectin" evidence="16">
    <location>
        <begin position="47"/>
        <end position="171"/>
    </location>
</feature>
<dbReference type="Pfam" id="PF07714">
    <property type="entry name" value="PK_Tyr_Ser-Thr"/>
    <property type="match status" value="1"/>
</dbReference>
<dbReference type="InterPro" id="IPR003609">
    <property type="entry name" value="Pan_app"/>
</dbReference>
<dbReference type="Proteomes" id="UP001443914">
    <property type="component" value="Unassembled WGS sequence"/>
</dbReference>
<keyword evidence="9" id="KW-1015">Disulfide bond</keyword>
<dbReference type="SMART" id="SM00473">
    <property type="entry name" value="PAN_AP"/>
    <property type="match status" value="1"/>
</dbReference>
<evidence type="ECO:0000256" key="5">
    <source>
        <dbReference type="ARBA" id="ARBA00022729"/>
    </source>
</evidence>
<evidence type="ECO:0000256" key="9">
    <source>
        <dbReference type="ARBA" id="ARBA00023157"/>
    </source>
</evidence>
<evidence type="ECO:0000256" key="2">
    <source>
        <dbReference type="ARBA" id="ARBA00022475"/>
    </source>
</evidence>
<dbReference type="GO" id="GO:0005524">
    <property type="term" value="F:ATP binding"/>
    <property type="evidence" value="ECO:0007669"/>
    <property type="project" value="UniProtKB-KW"/>
</dbReference>
<comment type="catalytic activity">
    <reaction evidence="11 13">
        <text>L-threonyl-[protein] + ATP = O-phospho-L-threonyl-[protein] + ADP + H(+)</text>
        <dbReference type="Rhea" id="RHEA:46608"/>
        <dbReference type="Rhea" id="RHEA-COMP:11060"/>
        <dbReference type="Rhea" id="RHEA-COMP:11605"/>
        <dbReference type="ChEBI" id="CHEBI:15378"/>
        <dbReference type="ChEBI" id="CHEBI:30013"/>
        <dbReference type="ChEBI" id="CHEBI:30616"/>
        <dbReference type="ChEBI" id="CHEBI:61977"/>
        <dbReference type="ChEBI" id="CHEBI:456216"/>
        <dbReference type="EC" id="2.7.11.1"/>
    </reaction>
</comment>
<organism evidence="18 19">
    <name type="scientific">Saponaria officinalis</name>
    <name type="common">Common soapwort</name>
    <name type="synonym">Lychnis saponaria</name>
    <dbReference type="NCBI Taxonomy" id="3572"/>
    <lineage>
        <taxon>Eukaryota</taxon>
        <taxon>Viridiplantae</taxon>
        <taxon>Streptophyta</taxon>
        <taxon>Embryophyta</taxon>
        <taxon>Tracheophyta</taxon>
        <taxon>Spermatophyta</taxon>
        <taxon>Magnoliopsida</taxon>
        <taxon>eudicotyledons</taxon>
        <taxon>Gunneridae</taxon>
        <taxon>Pentapetalae</taxon>
        <taxon>Caryophyllales</taxon>
        <taxon>Caryophyllaceae</taxon>
        <taxon>Caryophylleae</taxon>
        <taxon>Saponaria</taxon>
    </lineage>
</organism>
<dbReference type="EMBL" id="JBDFQZ010000008">
    <property type="protein sequence ID" value="KAK9697029.1"/>
    <property type="molecule type" value="Genomic_DNA"/>
</dbReference>
<dbReference type="SMART" id="SM00108">
    <property type="entry name" value="B_lectin"/>
    <property type="match status" value="1"/>
</dbReference>
<feature type="domain" description="Apple" evidence="17">
    <location>
        <begin position="363"/>
        <end position="442"/>
    </location>
</feature>
<evidence type="ECO:0000259" key="17">
    <source>
        <dbReference type="PROSITE" id="PS50948"/>
    </source>
</evidence>
<evidence type="ECO:0000256" key="8">
    <source>
        <dbReference type="ARBA" id="ARBA00022840"/>
    </source>
</evidence>
<dbReference type="InterPro" id="IPR036426">
    <property type="entry name" value="Bulb-type_lectin_dom_sf"/>
</dbReference>
<gene>
    <name evidence="18" type="ORF">RND81_08G010400</name>
</gene>
<dbReference type="SMART" id="SM00220">
    <property type="entry name" value="S_TKc"/>
    <property type="match status" value="1"/>
</dbReference>
<dbReference type="CDD" id="cd00028">
    <property type="entry name" value="B_lectin"/>
    <property type="match status" value="1"/>
</dbReference>
<keyword evidence="19" id="KW-1185">Reference proteome</keyword>
<evidence type="ECO:0000256" key="10">
    <source>
        <dbReference type="ARBA" id="ARBA00023180"/>
    </source>
</evidence>
<evidence type="ECO:0000256" key="12">
    <source>
        <dbReference type="ARBA" id="ARBA00048679"/>
    </source>
</evidence>
<protein>
    <recommendedName>
        <fullName evidence="13">Receptor-like serine/threonine-protein kinase</fullName>
        <ecNumber evidence="13">2.7.11.1</ecNumber>
    </recommendedName>
</protein>
<keyword evidence="10" id="KW-0325">Glycoprotein</keyword>
<dbReference type="FunFam" id="3.30.200.20:FF:000195">
    <property type="entry name" value="G-type lectin S-receptor-like serine/threonine-protein kinase"/>
    <property type="match status" value="1"/>
</dbReference>
<dbReference type="CDD" id="cd01098">
    <property type="entry name" value="PAN_AP_plant"/>
    <property type="match status" value="1"/>
</dbReference>
<dbReference type="InterPro" id="IPR000858">
    <property type="entry name" value="S_locus_glycoprot_dom"/>
</dbReference>
<keyword evidence="2" id="KW-1003">Cell membrane</keyword>
<comment type="subcellular location">
    <subcellularLocation>
        <location evidence="1">Cell membrane</location>
        <topology evidence="1">Single-pass type I membrane protein</topology>
    </subcellularLocation>
</comment>
<keyword evidence="14" id="KW-1133">Transmembrane helix</keyword>
<dbReference type="EC" id="2.7.11.1" evidence="13"/>
<keyword evidence="4 13" id="KW-0808">Transferase</keyword>
<name>A0AAW1J1Y5_SAPOF</name>
<evidence type="ECO:0000256" key="4">
    <source>
        <dbReference type="ARBA" id="ARBA00022679"/>
    </source>
</evidence>
<dbReference type="PROSITE" id="PS00108">
    <property type="entry name" value="PROTEIN_KINASE_ST"/>
    <property type="match status" value="1"/>
</dbReference>
<evidence type="ECO:0000259" key="15">
    <source>
        <dbReference type="PROSITE" id="PS50011"/>
    </source>
</evidence>
<dbReference type="PROSITE" id="PS50927">
    <property type="entry name" value="BULB_LECTIN"/>
    <property type="match status" value="1"/>
</dbReference>
<dbReference type="FunFam" id="1.10.510.10:FF:000060">
    <property type="entry name" value="G-type lectin S-receptor-like serine/threonine-protein kinase"/>
    <property type="match status" value="1"/>
</dbReference>
<keyword evidence="6 13" id="KW-0547">Nucleotide-binding</keyword>
<keyword evidence="14" id="KW-0472">Membrane</keyword>
<dbReference type="CDD" id="cd14066">
    <property type="entry name" value="STKc_IRAK"/>
    <property type="match status" value="1"/>
</dbReference>
<evidence type="ECO:0000256" key="11">
    <source>
        <dbReference type="ARBA" id="ARBA00047899"/>
    </source>
</evidence>
<dbReference type="Pfam" id="PF01453">
    <property type="entry name" value="B_lectin"/>
    <property type="match status" value="1"/>
</dbReference>
<accession>A0AAW1J1Y5</accession>
<evidence type="ECO:0000256" key="13">
    <source>
        <dbReference type="PIRNR" id="PIRNR000641"/>
    </source>
</evidence>
<dbReference type="GO" id="GO:0004674">
    <property type="term" value="F:protein serine/threonine kinase activity"/>
    <property type="evidence" value="ECO:0007669"/>
    <property type="project" value="UniProtKB-KW"/>
</dbReference>
<dbReference type="PROSITE" id="PS50011">
    <property type="entry name" value="PROTEIN_KINASE_DOM"/>
    <property type="match status" value="1"/>
</dbReference>
<dbReference type="InterPro" id="IPR000719">
    <property type="entry name" value="Prot_kinase_dom"/>
</dbReference>
<dbReference type="SUPFAM" id="SSF56112">
    <property type="entry name" value="Protein kinase-like (PK-like)"/>
    <property type="match status" value="1"/>
</dbReference>
<keyword evidence="14" id="KW-0812">Transmembrane</keyword>
<evidence type="ECO:0000256" key="6">
    <source>
        <dbReference type="ARBA" id="ARBA00022741"/>
    </source>
</evidence>
<dbReference type="GO" id="GO:0005886">
    <property type="term" value="C:plasma membrane"/>
    <property type="evidence" value="ECO:0007669"/>
    <property type="project" value="UniProtKB-SubCell"/>
</dbReference>
<dbReference type="Pfam" id="PF00954">
    <property type="entry name" value="S_locus_glycop"/>
    <property type="match status" value="1"/>
</dbReference>
<feature type="transmembrane region" description="Helical" evidence="14">
    <location>
        <begin position="455"/>
        <end position="476"/>
    </location>
</feature>
<dbReference type="InterPro" id="IPR001245">
    <property type="entry name" value="Ser-Thr/Tyr_kinase_cat_dom"/>
</dbReference>
<dbReference type="InterPro" id="IPR008271">
    <property type="entry name" value="Ser/Thr_kinase_AS"/>
</dbReference>
<evidence type="ECO:0000313" key="18">
    <source>
        <dbReference type="EMBL" id="KAK9697029.1"/>
    </source>
</evidence>
<feature type="domain" description="Protein kinase" evidence="15">
    <location>
        <begin position="529"/>
        <end position="804"/>
    </location>
</feature>
<dbReference type="SUPFAM" id="SSF51110">
    <property type="entry name" value="alpha-D-mannose-specific plant lectins"/>
    <property type="match status" value="1"/>
</dbReference>
<comment type="catalytic activity">
    <reaction evidence="12 13">
        <text>L-seryl-[protein] + ATP = O-phospho-L-seryl-[protein] + ADP + H(+)</text>
        <dbReference type="Rhea" id="RHEA:17989"/>
        <dbReference type="Rhea" id="RHEA-COMP:9863"/>
        <dbReference type="Rhea" id="RHEA-COMP:11604"/>
        <dbReference type="ChEBI" id="CHEBI:15378"/>
        <dbReference type="ChEBI" id="CHEBI:29999"/>
        <dbReference type="ChEBI" id="CHEBI:30616"/>
        <dbReference type="ChEBI" id="CHEBI:83421"/>
        <dbReference type="ChEBI" id="CHEBI:456216"/>
        <dbReference type="EC" id="2.7.11.1"/>
    </reaction>
</comment>
<reference evidence="18" key="1">
    <citation type="submission" date="2024-03" db="EMBL/GenBank/DDBJ databases">
        <title>WGS assembly of Saponaria officinalis var. Norfolk2.</title>
        <authorList>
            <person name="Jenkins J."/>
            <person name="Shu S."/>
            <person name="Grimwood J."/>
            <person name="Barry K."/>
            <person name="Goodstein D."/>
            <person name="Schmutz J."/>
            <person name="Leebens-Mack J."/>
            <person name="Osbourn A."/>
        </authorList>
    </citation>
    <scope>NUCLEOTIDE SEQUENCE [LARGE SCALE GENOMIC DNA]</scope>
    <source>
        <strain evidence="18">JIC</strain>
    </source>
</reference>
<dbReference type="Pfam" id="PF08276">
    <property type="entry name" value="PAN_2"/>
    <property type="match status" value="1"/>
</dbReference>
<dbReference type="Gene3D" id="2.90.10.10">
    <property type="entry name" value="Bulb-type lectin domain"/>
    <property type="match status" value="1"/>
</dbReference>
<dbReference type="Gene3D" id="3.30.200.20">
    <property type="entry name" value="Phosphorylase Kinase, domain 1"/>
    <property type="match status" value="1"/>
</dbReference>
<keyword evidence="5" id="KW-0732">Signal</keyword>
<evidence type="ECO:0000259" key="16">
    <source>
        <dbReference type="PROSITE" id="PS50927"/>
    </source>
</evidence>
<evidence type="ECO:0000313" key="19">
    <source>
        <dbReference type="Proteomes" id="UP001443914"/>
    </source>
</evidence>
<dbReference type="PROSITE" id="PS50948">
    <property type="entry name" value="PAN"/>
    <property type="match status" value="1"/>
</dbReference>
<evidence type="ECO:0000256" key="1">
    <source>
        <dbReference type="ARBA" id="ARBA00004251"/>
    </source>
</evidence>
<proteinExistence type="inferred from homology"/>
<keyword evidence="7 13" id="KW-0418">Kinase</keyword>
<dbReference type="AlphaFoldDB" id="A0AAW1J1Y5"/>
<keyword evidence="8 13" id="KW-0067">ATP-binding</keyword>
<dbReference type="FunFam" id="2.90.10.10:FF:000005">
    <property type="entry name" value="G-type lectin S-receptor-like serine/threonine-protein kinase"/>
    <property type="match status" value="1"/>
</dbReference>
<dbReference type="InterPro" id="IPR011009">
    <property type="entry name" value="Kinase-like_dom_sf"/>
</dbReference>
<dbReference type="GO" id="GO:0048544">
    <property type="term" value="P:recognition of pollen"/>
    <property type="evidence" value="ECO:0007669"/>
    <property type="project" value="InterPro"/>
</dbReference>
<dbReference type="PANTHER" id="PTHR27002">
    <property type="entry name" value="RECEPTOR-LIKE SERINE/THREONINE-PROTEIN KINASE SD1-8"/>
    <property type="match status" value="1"/>
</dbReference>
<keyword evidence="3 13" id="KW-0723">Serine/threonine-protein kinase</keyword>
<comment type="caution">
    <text evidence="18">The sequence shown here is derived from an EMBL/GenBank/DDBJ whole genome shotgun (WGS) entry which is preliminary data.</text>
</comment>
<evidence type="ECO:0000256" key="14">
    <source>
        <dbReference type="SAM" id="Phobius"/>
    </source>
</evidence>
<comment type="similarity">
    <text evidence="13">Belongs to the protein kinase superfamily. Ser/Thr protein kinase family.</text>
</comment>
<evidence type="ECO:0000256" key="3">
    <source>
        <dbReference type="ARBA" id="ARBA00022527"/>
    </source>
</evidence>
<dbReference type="InterPro" id="IPR001480">
    <property type="entry name" value="Bulb-type_lectin_dom"/>
</dbReference>